<protein>
    <submittedName>
        <fullName evidence="2">Acetyl-CoA synthetase</fullName>
    </submittedName>
</protein>
<dbReference type="InterPro" id="IPR042099">
    <property type="entry name" value="ANL_N_sf"/>
</dbReference>
<reference evidence="2 3" key="1">
    <citation type="submission" date="2024-08" db="EMBL/GenBank/DDBJ databases">
        <title>Halobellus sp. MBLA0158 whole genome sequence.</title>
        <authorList>
            <person name="Hwang C.Y."/>
            <person name="Cho E.-S."/>
            <person name="Seo M.-J."/>
        </authorList>
    </citation>
    <scope>NUCLEOTIDE SEQUENCE [LARGE SCALE GENOMIC DNA]</scope>
    <source>
        <strain evidence="2 3">MBLA0158</strain>
    </source>
</reference>
<dbReference type="Proteomes" id="UP001570511">
    <property type="component" value="Unassembled WGS sequence"/>
</dbReference>
<name>A0ABD5MEF4_9EURY</name>
<comment type="caution">
    <text evidence="2">The sequence shown here is derived from an EMBL/GenBank/DDBJ whole genome shotgun (WGS) entry which is preliminary data.</text>
</comment>
<dbReference type="EMBL" id="JBGNYA010000001">
    <property type="protein sequence ID" value="MFA1611961.1"/>
    <property type="molecule type" value="Genomic_DNA"/>
</dbReference>
<gene>
    <name evidence="2" type="ORF">OS889_13210</name>
</gene>
<dbReference type="Gene3D" id="3.40.50.12780">
    <property type="entry name" value="N-terminal domain of ligase-like"/>
    <property type="match status" value="1"/>
</dbReference>
<sequence length="264" mass="27573">MTAHPDGNGTDDFPAPPSDPATIGDLVARDRRTSGTALRAEGPGRTYSYRDFVTTSYKSGNVLRYLGVRADDEVLVVPDALPEPVLAFYGAAQLGAVTRFADATDGTDDPPRAILAPVDREADFDLPPGHRLAVHGGPPDAPATTHWESEVWSENPAVHPASVDSQDPVLVADGRTYSHRDLLAAAETVVAEADLRPGTDVVVDGPFADPLVVASGLVAPILAGATVVLPDEGDDSADADASAVTTGELREHLVFSSNGNHDRA</sequence>
<proteinExistence type="predicted"/>
<organism evidence="2 3">
    <name type="scientific">Halobellus rubicundus</name>
    <dbReference type="NCBI Taxonomy" id="2996466"/>
    <lineage>
        <taxon>Archaea</taxon>
        <taxon>Methanobacteriati</taxon>
        <taxon>Methanobacteriota</taxon>
        <taxon>Stenosarchaea group</taxon>
        <taxon>Halobacteria</taxon>
        <taxon>Halobacteriales</taxon>
        <taxon>Haloferacaceae</taxon>
        <taxon>Halobellus</taxon>
    </lineage>
</organism>
<dbReference type="SUPFAM" id="SSF56801">
    <property type="entry name" value="Acetyl-CoA synthetase-like"/>
    <property type="match status" value="1"/>
</dbReference>
<keyword evidence="3" id="KW-1185">Reference proteome</keyword>
<dbReference type="AlphaFoldDB" id="A0ABD5MEF4"/>
<dbReference type="RefSeq" id="WP_372390444.1">
    <property type="nucleotide sequence ID" value="NZ_JBGNYA010000001.1"/>
</dbReference>
<evidence type="ECO:0000256" key="1">
    <source>
        <dbReference type="SAM" id="MobiDB-lite"/>
    </source>
</evidence>
<accession>A0ABD5MEF4</accession>
<feature type="region of interest" description="Disordered" evidence="1">
    <location>
        <begin position="1"/>
        <end position="43"/>
    </location>
</feature>
<evidence type="ECO:0000313" key="3">
    <source>
        <dbReference type="Proteomes" id="UP001570511"/>
    </source>
</evidence>
<evidence type="ECO:0000313" key="2">
    <source>
        <dbReference type="EMBL" id="MFA1611961.1"/>
    </source>
</evidence>